<keyword evidence="5" id="KW-0822">Tryptophan biosynthesis</keyword>
<dbReference type="UniPathway" id="UPA00035">
    <property type="reaction ID" value="UER00044"/>
</dbReference>
<dbReference type="SUPFAM" id="SSF51366">
    <property type="entry name" value="Ribulose-phoshate binding barrel"/>
    <property type="match status" value="1"/>
</dbReference>
<evidence type="ECO:0000256" key="1">
    <source>
        <dbReference type="ARBA" id="ARBA00004733"/>
    </source>
</evidence>
<evidence type="ECO:0000256" key="5">
    <source>
        <dbReference type="ARBA" id="ARBA00022822"/>
    </source>
</evidence>
<protein>
    <recommendedName>
        <fullName evidence="3">tryptophan synthase</fullName>
        <ecNumber evidence="3">4.2.1.20</ecNumber>
    </recommendedName>
</protein>
<dbReference type="InterPro" id="IPR013785">
    <property type="entry name" value="Aldolase_TIM"/>
</dbReference>
<organism evidence="9">
    <name type="scientific">uncultured Solirubrobacteraceae bacterium</name>
    <dbReference type="NCBI Taxonomy" id="1162706"/>
    <lineage>
        <taxon>Bacteria</taxon>
        <taxon>Bacillati</taxon>
        <taxon>Actinomycetota</taxon>
        <taxon>Thermoleophilia</taxon>
        <taxon>Solirubrobacterales</taxon>
        <taxon>Solirubrobacteraceae</taxon>
        <taxon>environmental samples</taxon>
    </lineage>
</organism>
<dbReference type="InterPro" id="IPR011060">
    <property type="entry name" value="RibuloseP-bd_barrel"/>
</dbReference>
<evidence type="ECO:0000256" key="4">
    <source>
        <dbReference type="ARBA" id="ARBA00022605"/>
    </source>
</evidence>
<dbReference type="CDD" id="cd04724">
    <property type="entry name" value="Tryptophan_synthase_alpha"/>
    <property type="match status" value="1"/>
</dbReference>
<dbReference type="GO" id="GO:0005829">
    <property type="term" value="C:cytosol"/>
    <property type="evidence" value="ECO:0007669"/>
    <property type="project" value="TreeGrafter"/>
</dbReference>
<comment type="pathway">
    <text evidence="1">Amino-acid biosynthesis; L-tryptophan biosynthesis; L-tryptophan from chorismate: step 5/5.</text>
</comment>
<evidence type="ECO:0000256" key="2">
    <source>
        <dbReference type="ARBA" id="ARBA00011270"/>
    </source>
</evidence>
<evidence type="ECO:0000256" key="6">
    <source>
        <dbReference type="ARBA" id="ARBA00023141"/>
    </source>
</evidence>
<dbReference type="GO" id="GO:0004834">
    <property type="term" value="F:tryptophan synthase activity"/>
    <property type="evidence" value="ECO:0007669"/>
    <property type="project" value="UniProtKB-EC"/>
</dbReference>
<evidence type="ECO:0000256" key="7">
    <source>
        <dbReference type="ARBA" id="ARBA00023239"/>
    </source>
</evidence>
<dbReference type="EC" id="4.2.1.20" evidence="3"/>
<dbReference type="PANTHER" id="PTHR43406:SF1">
    <property type="entry name" value="TRYPTOPHAN SYNTHASE ALPHA CHAIN, CHLOROPLASTIC"/>
    <property type="match status" value="1"/>
</dbReference>
<gene>
    <name evidence="9" type="ORF">AVDCRST_MAG13-3700</name>
</gene>
<keyword evidence="4" id="KW-0028">Amino-acid biosynthesis</keyword>
<dbReference type="Gene3D" id="3.20.20.70">
    <property type="entry name" value="Aldolase class I"/>
    <property type="match status" value="1"/>
</dbReference>
<comment type="subunit">
    <text evidence="2">Tetramer of two alpha and two beta chains.</text>
</comment>
<keyword evidence="6" id="KW-0057">Aromatic amino acid biosynthesis</keyword>
<proteinExistence type="predicted"/>
<comment type="catalytic activity">
    <reaction evidence="8">
        <text>(1S,2R)-1-C-(indol-3-yl)glycerol 3-phosphate + L-serine = D-glyceraldehyde 3-phosphate + L-tryptophan + H2O</text>
        <dbReference type="Rhea" id="RHEA:10532"/>
        <dbReference type="ChEBI" id="CHEBI:15377"/>
        <dbReference type="ChEBI" id="CHEBI:33384"/>
        <dbReference type="ChEBI" id="CHEBI:57912"/>
        <dbReference type="ChEBI" id="CHEBI:58866"/>
        <dbReference type="ChEBI" id="CHEBI:59776"/>
        <dbReference type="EC" id="4.2.1.20"/>
    </reaction>
</comment>
<evidence type="ECO:0000313" key="9">
    <source>
        <dbReference type="EMBL" id="CAA9525505.1"/>
    </source>
</evidence>
<keyword evidence="7 9" id="KW-0456">Lyase</keyword>
<sequence length="260" mass="26998">MIPAPGAQANRLDRGFATGGPGLICYLPLGDPAAVGDLAERYVEAGVDVLELGVPAANPYLDGPLVRASMGRALAAGMTFDRVAEETAALRARHPEQAMIWMGYGAWTAEDRVVELAAATGVDGVLFPEPARWFTRLQERLAAADVHLLHFLLRDAGPLDVEHARGAGGYLMLQAVGGATGTGTPDGELPDSSGLIRRIRDAGVRAPIALGVGISSPEQVRAAIGMGADAAIVGSTVLRAALDGPGALRDTLRALRRAVR</sequence>
<accession>A0A6J4TK57</accession>
<name>A0A6J4TK57_9ACTN</name>
<evidence type="ECO:0000256" key="8">
    <source>
        <dbReference type="ARBA" id="ARBA00049047"/>
    </source>
</evidence>
<dbReference type="PANTHER" id="PTHR43406">
    <property type="entry name" value="TRYPTOPHAN SYNTHASE, ALPHA CHAIN"/>
    <property type="match status" value="1"/>
</dbReference>
<dbReference type="Pfam" id="PF00290">
    <property type="entry name" value="Trp_syntA"/>
    <property type="match status" value="1"/>
</dbReference>
<dbReference type="InterPro" id="IPR002028">
    <property type="entry name" value="Trp_synthase_suA"/>
</dbReference>
<dbReference type="EMBL" id="CADCVO010000574">
    <property type="protein sequence ID" value="CAA9525505.1"/>
    <property type="molecule type" value="Genomic_DNA"/>
</dbReference>
<evidence type="ECO:0000256" key="3">
    <source>
        <dbReference type="ARBA" id="ARBA00012043"/>
    </source>
</evidence>
<dbReference type="AlphaFoldDB" id="A0A6J4TK57"/>
<reference evidence="9" key="1">
    <citation type="submission" date="2020-02" db="EMBL/GenBank/DDBJ databases">
        <authorList>
            <person name="Meier V. D."/>
        </authorList>
    </citation>
    <scope>NUCLEOTIDE SEQUENCE</scope>
    <source>
        <strain evidence="9">AVDCRST_MAG13</strain>
    </source>
</reference>